<feature type="domain" description="Methyltransferase type 11" evidence="4">
    <location>
        <begin position="49"/>
        <end position="142"/>
    </location>
</feature>
<keyword evidence="6" id="KW-1185">Reference proteome</keyword>
<name>A0A9X2IUN8_9NOCA</name>
<dbReference type="RefSeq" id="WP_251909189.1">
    <property type="nucleotide sequence ID" value="NZ_JAMRXG010000001.1"/>
</dbReference>
<organism evidence="5 6">
    <name type="scientific">Nocardia pulmonis</name>
    <dbReference type="NCBI Taxonomy" id="2951408"/>
    <lineage>
        <taxon>Bacteria</taxon>
        <taxon>Bacillati</taxon>
        <taxon>Actinomycetota</taxon>
        <taxon>Actinomycetes</taxon>
        <taxon>Mycobacteriales</taxon>
        <taxon>Nocardiaceae</taxon>
        <taxon>Nocardia</taxon>
    </lineage>
</organism>
<evidence type="ECO:0000256" key="3">
    <source>
        <dbReference type="ARBA" id="ARBA00022691"/>
    </source>
</evidence>
<dbReference type="GO" id="GO:0032259">
    <property type="term" value="P:methylation"/>
    <property type="evidence" value="ECO:0007669"/>
    <property type="project" value="UniProtKB-KW"/>
</dbReference>
<comment type="caution">
    <text evidence="5">The sequence shown here is derived from an EMBL/GenBank/DDBJ whole genome shotgun (WGS) entry which is preliminary data.</text>
</comment>
<dbReference type="EMBL" id="JAMRXG010000001">
    <property type="protein sequence ID" value="MCM6772328.1"/>
    <property type="molecule type" value="Genomic_DNA"/>
</dbReference>
<sequence>MAQGKVRYNDYDDFAQSYARNNETNPYNALYERPAILSLAGAVGGLRVLDAGCGAGVHAADLIRRGAIVTGIDRSAGLLDIARQRLGPAVPLHRADLGEPLPFQDNTFDLVLSALVMHYLAEWEPVLGEFRRVLRPRGRLVLSTHHPVMDMRISGSDDYFGTYTYTEDWQRDGRTMRMRFWHRPLRAMVTAFKASGFTIDDIVEPDPDPELAHSDPQCYRHLTRSPQFIFFALTAH</sequence>
<dbReference type="Pfam" id="PF08241">
    <property type="entry name" value="Methyltransf_11"/>
    <property type="match status" value="1"/>
</dbReference>
<evidence type="ECO:0000256" key="2">
    <source>
        <dbReference type="ARBA" id="ARBA00022679"/>
    </source>
</evidence>
<keyword evidence="2" id="KW-0808">Transferase</keyword>
<keyword evidence="3" id="KW-0949">S-adenosyl-L-methionine</keyword>
<evidence type="ECO:0000256" key="1">
    <source>
        <dbReference type="ARBA" id="ARBA00022603"/>
    </source>
</evidence>
<dbReference type="GO" id="GO:0008757">
    <property type="term" value="F:S-adenosylmethionine-dependent methyltransferase activity"/>
    <property type="evidence" value="ECO:0007669"/>
    <property type="project" value="InterPro"/>
</dbReference>
<reference evidence="5" key="1">
    <citation type="submission" date="2022-06" db="EMBL/GenBank/DDBJ databases">
        <title>Novel species in genus nocardia.</title>
        <authorList>
            <person name="Li F."/>
        </authorList>
    </citation>
    <scope>NUCLEOTIDE SEQUENCE</scope>
    <source>
        <strain evidence="5">CDC141</strain>
    </source>
</reference>
<dbReference type="InterPro" id="IPR013216">
    <property type="entry name" value="Methyltransf_11"/>
</dbReference>
<protein>
    <submittedName>
        <fullName evidence="5">Class I SAM-dependent methyltransferase</fullName>
    </submittedName>
</protein>
<dbReference type="PANTHER" id="PTHR43464:SF19">
    <property type="entry name" value="UBIQUINONE BIOSYNTHESIS O-METHYLTRANSFERASE, MITOCHONDRIAL"/>
    <property type="match status" value="1"/>
</dbReference>
<dbReference type="Gene3D" id="3.40.50.150">
    <property type="entry name" value="Vaccinia Virus protein VP39"/>
    <property type="match status" value="1"/>
</dbReference>
<keyword evidence="1 5" id="KW-0489">Methyltransferase</keyword>
<evidence type="ECO:0000313" key="6">
    <source>
        <dbReference type="Proteomes" id="UP001139157"/>
    </source>
</evidence>
<proteinExistence type="predicted"/>
<dbReference type="CDD" id="cd02440">
    <property type="entry name" value="AdoMet_MTases"/>
    <property type="match status" value="1"/>
</dbReference>
<gene>
    <name evidence="5" type="ORF">NDR86_02430</name>
</gene>
<dbReference type="PANTHER" id="PTHR43464">
    <property type="entry name" value="METHYLTRANSFERASE"/>
    <property type="match status" value="1"/>
</dbReference>
<evidence type="ECO:0000313" key="5">
    <source>
        <dbReference type="EMBL" id="MCM6772328.1"/>
    </source>
</evidence>
<dbReference type="Proteomes" id="UP001139157">
    <property type="component" value="Unassembled WGS sequence"/>
</dbReference>
<dbReference type="SUPFAM" id="SSF53335">
    <property type="entry name" value="S-adenosyl-L-methionine-dependent methyltransferases"/>
    <property type="match status" value="1"/>
</dbReference>
<evidence type="ECO:0000259" key="4">
    <source>
        <dbReference type="Pfam" id="PF08241"/>
    </source>
</evidence>
<dbReference type="InterPro" id="IPR029063">
    <property type="entry name" value="SAM-dependent_MTases_sf"/>
</dbReference>
<dbReference type="AlphaFoldDB" id="A0A9X2IUN8"/>
<accession>A0A9X2IUN8</accession>